<dbReference type="AlphaFoldDB" id="A0A9D1URN5"/>
<proteinExistence type="inferred from homology"/>
<gene>
    <name evidence="5" type="ORF">H9871_01585</name>
</gene>
<comment type="similarity">
    <text evidence="3">Belongs to the acetyltransferase family. RimJ subfamily.</text>
</comment>
<feature type="domain" description="N-acetyltransferase" evidence="4">
    <location>
        <begin position="14"/>
        <end position="174"/>
    </location>
</feature>
<reference evidence="5" key="2">
    <citation type="submission" date="2021-04" db="EMBL/GenBank/DDBJ databases">
        <authorList>
            <person name="Gilroy R."/>
        </authorList>
    </citation>
    <scope>NUCLEOTIDE SEQUENCE</scope>
    <source>
        <strain evidence="5">ChiHejej3B27-3195</strain>
    </source>
</reference>
<keyword evidence="2" id="KW-0012">Acyltransferase</keyword>
<name>A0A9D1URN5_9MICC</name>
<sequence length="181" mass="19182">MLDATLLPLRNERAVLRPLDGDDATAFARGTEDPLVRRYAHLPAPSYTPTSTAAMIRGEAREGLQRGDLAVLAIAEPSAGQFAGSLVIFDVTVDTGEIGFWIHPDQRGAGVAAAALDLGGQFAHRSGLRELTARTAVENIASQHILSTAGFVETSRAPGAAPSGEVIDLVHYVRRQSSRGR</sequence>
<dbReference type="Proteomes" id="UP000824151">
    <property type="component" value="Unassembled WGS sequence"/>
</dbReference>
<evidence type="ECO:0000313" key="6">
    <source>
        <dbReference type="Proteomes" id="UP000824151"/>
    </source>
</evidence>
<dbReference type="EMBL" id="DXGD01000060">
    <property type="protein sequence ID" value="HIW98813.1"/>
    <property type="molecule type" value="Genomic_DNA"/>
</dbReference>
<dbReference type="SUPFAM" id="SSF55729">
    <property type="entry name" value="Acyl-CoA N-acyltransferases (Nat)"/>
    <property type="match status" value="1"/>
</dbReference>
<dbReference type="PROSITE" id="PS51186">
    <property type="entry name" value="GNAT"/>
    <property type="match status" value="1"/>
</dbReference>
<evidence type="ECO:0000256" key="3">
    <source>
        <dbReference type="ARBA" id="ARBA00038502"/>
    </source>
</evidence>
<dbReference type="Gene3D" id="3.40.630.30">
    <property type="match status" value="1"/>
</dbReference>
<dbReference type="Pfam" id="PF13302">
    <property type="entry name" value="Acetyltransf_3"/>
    <property type="match status" value="1"/>
</dbReference>
<organism evidence="5 6">
    <name type="scientific">Candidatus Nesterenkonia stercoripullorum</name>
    <dbReference type="NCBI Taxonomy" id="2838701"/>
    <lineage>
        <taxon>Bacteria</taxon>
        <taxon>Bacillati</taxon>
        <taxon>Actinomycetota</taxon>
        <taxon>Actinomycetes</taxon>
        <taxon>Micrococcales</taxon>
        <taxon>Micrococcaceae</taxon>
        <taxon>Nesterenkonia</taxon>
    </lineage>
</organism>
<keyword evidence="1" id="KW-0808">Transferase</keyword>
<reference evidence="5" key="1">
    <citation type="journal article" date="2021" name="PeerJ">
        <title>Extensive microbial diversity within the chicken gut microbiome revealed by metagenomics and culture.</title>
        <authorList>
            <person name="Gilroy R."/>
            <person name="Ravi A."/>
            <person name="Getino M."/>
            <person name="Pursley I."/>
            <person name="Horton D.L."/>
            <person name="Alikhan N.F."/>
            <person name="Baker D."/>
            <person name="Gharbi K."/>
            <person name="Hall N."/>
            <person name="Watson M."/>
            <person name="Adriaenssens E.M."/>
            <person name="Foster-Nyarko E."/>
            <person name="Jarju S."/>
            <person name="Secka A."/>
            <person name="Antonio M."/>
            <person name="Oren A."/>
            <person name="Chaudhuri R.R."/>
            <person name="La Ragione R."/>
            <person name="Hildebrand F."/>
            <person name="Pallen M.J."/>
        </authorList>
    </citation>
    <scope>NUCLEOTIDE SEQUENCE</scope>
    <source>
        <strain evidence="5">ChiHejej3B27-3195</strain>
    </source>
</reference>
<dbReference type="InterPro" id="IPR000182">
    <property type="entry name" value="GNAT_dom"/>
</dbReference>
<comment type="caution">
    <text evidence="5">The sequence shown here is derived from an EMBL/GenBank/DDBJ whole genome shotgun (WGS) entry which is preliminary data.</text>
</comment>
<protein>
    <submittedName>
        <fullName evidence="5">GNAT family N-acetyltransferase</fullName>
    </submittedName>
</protein>
<evidence type="ECO:0000259" key="4">
    <source>
        <dbReference type="PROSITE" id="PS51186"/>
    </source>
</evidence>
<evidence type="ECO:0000256" key="2">
    <source>
        <dbReference type="ARBA" id="ARBA00023315"/>
    </source>
</evidence>
<evidence type="ECO:0000313" key="5">
    <source>
        <dbReference type="EMBL" id="HIW98813.1"/>
    </source>
</evidence>
<accession>A0A9D1URN5</accession>
<dbReference type="PANTHER" id="PTHR43792">
    <property type="entry name" value="GNAT FAMILY, PUTATIVE (AFU_ORTHOLOGUE AFUA_3G00765)-RELATED-RELATED"/>
    <property type="match status" value="1"/>
</dbReference>
<dbReference type="InterPro" id="IPR051531">
    <property type="entry name" value="N-acetyltransferase"/>
</dbReference>
<dbReference type="PANTHER" id="PTHR43792:SF8">
    <property type="entry name" value="[RIBOSOMAL PROTEIN US5]-ALANINE N-ACETYLTRANSFERASE"/>
    <property type="match status" value="1"/>
</dbReference>
<dbReference type="InterPro" id="IPR016181">
    <property type="entry name" value="Acyl_CoA_acyltransferase"/>
</dbReference>
<evidence type="ECO:0000256" key="1">
    <source>
        <dbReference type="ARBA" id="ARBA00022679"/>
    </source>
</evidence>
<dbReference type="GO" id="GO:0016747">
    <property type="term" value="F:acyltransferase activity, transferring groups other than amino-acyl groups"/>
    <property type="evidence" value="ECO:0007669"/>
    <property type="project" value="InterPro"/>
</dbReference>